<comment type="pathway">
    <text evidence="3">Carbohydrate biosynthesis; gluconeogenesis.</text>
</comment>
<feature type="domain" description="Pyruvate phosphate dikinase AMP/ATP-binding" evidence="16">
    <location>
        <begin position="22"/>
        <end position="352"/>
    </location>
</feature>
<dbReference type="UniPathway" id="UPA00138"/>
<dbReference type="NCBIfam" id="NF005057">
    <property type="entry name" value="PRK06464.1"/>
    <property type="match status" value="1"/>
</dbReference>
<sequence>MPKSRAKQFVLPFDKITIKDIPLVGGKGASLGEMYQRLTPRGVKVPPGFAVTAYAYRYLLKKAKLEKEIRKLLKGLNTEDLKDLAVRGQAVRQTILKAEFPPELKQAIVVEYRKLSKEFKTRAVDVAVRSSATAEDLPDASFAGQQESYLNIVGEKELLQACKECMASLFTDRAISYRVDKHFDHFKIGLSIAVQKMVRSDKACSGVMFTLDTESGFRDVVLINSSWGLGEYIVKGTVTPDEFLVFKPTVRAGFAAIINQQLGSKEKKLVYASRGVHPTKSLPVNERDQQRFSLKPKEVLQLARWGMEVEAHYKRPMDLEWAKDGRSGNLYIVQARPETVQTIKSKHTLEDYRLEKTSKVLVEGIAVGAKIGQGPVQLIKSVKEISKFKPGSVLVTEMTDPDWEPVMKQAAAIVTDSGGRTCHAAIVSRELGIPCIVGTAKGTRVLKTGRKVTVACSDGEVGKVYEGILPFVIDRTNLRELGRPKTKIMMNVGEPHQAFNFSLLPNDGVGLAREEFIINDSIKIHPLALLHFEKIKEPKVREKILQLTAGYSSKPRYFIDKLAQGVAMIAAGFYPKDAIVRLSDFKSNEYAGLIGGQQFEPHEDNPMIGWRGASRYYSPHYEAAFRLECKAFKKVREEYGLKNLKIMVPFCRTIEEGQKVLKIMASEGLKRGKDGLEIYMMCEIPANVILAKEFAQIFDGFSIGSNDLTQLTLGVDRDSALVAHVYDERNEAVKTLIRQVIKECKLAGRKIGICGQAPSDFPDFAEFLVREGIDSISLNPDSVLNTTLKILKLEKTLRRGGKSKR</sequence>
<dbReference type="SUPFAM" id="SSF52009">
    <property type="entry name" value="Phosphohistidine domain"/>
    <property type="match status" value="1"/>
</dbReference>
<evidence type="ECO:0000256" key="3">
    <source>
        <dbReference type="ARBA" id="ARBA00004742"/>
    </source>
</evidence>
<evidence type="ECO:0000256" key="4">
    <source>
        <dbReference type="ARBA" id="ARBA00007837"/>
    </source>
</evidence>
<dbReference type="FunFam" id="3.30.470.20:FF:000017">
    <property type="entry name" value="Phosphoenolpyruvate synthase"/>
    <property type="match status" value="1"/>
</dbReference>
<dbReference type="InterPro" id="IPR018274">
    <property type="entry name" value="PEP_util_AS"/>
</dbReference>
<evidence type="ECO:0000256" key="6">
    <source>
        <dbReference type="ARBA" id="ARBA00021623"/>
    </source>
</evidence>
<dbReference type="InterPro" id="IPR000121">
    <property type="entry name" value="PEP_util_C"/>
</dbReference>
<dbReference type="AlphaFoldDB" id="A0A1G2Q756"/>
<dbReference type="Pfam" id="PF01326">
    <property type="entry name" value="PPDK_N"/>
    <property type="match status" value="1"/>
</dbReference>
<evidence type="ECO:0000259" key="15">
    <source>
        <dbReference type="Pfam" id="PF00391"/>
    </source>
</evidence>
<dbReference type="NCBIfam" id="TIGR01418">
    <property type="entry name" value="PEP_synth"/>
    <property type="match status" value="1"/>
</dbReference>
<evidence type="ECO:0000256" key="5">
    <source>
        <dbReference type="ARBA" id="ARBA00011996"/>
    </source>
</evidence>
<dbReference type="InterPro" id="IPR023151">
    <property type="entry name" value="PEP_util_CS"/>
</dbReference>
<dbReference type="FunFam" id="3.30.1490.20:FF:000010">
    <property type="entry name" value="Phosphoenolpyruvate synthase"/>
    <property type="match status" value="1"/>
</dbReference>
<dbReference type="InterPro" id="IPR036637">
    <property type="entry name" value="Phosphohistidine_dom_sf"/>
</dbReference>
<comment type="caution">
    <text evidence="18">The sequence shown here is derived from an EMBL/GenBank/DDBJ whole genome shotgun (WGS) entry which is preliminary data.</text>
</comment>
<keyword evidence="7" id="KW-0808">Transferase</keyword>
<evidence type="ECO:0000256" key="13">
    <source>
        <dbReference type="ARBA" id="ARBA00033470"/>
    </source>
</evidence>
<protein>
    <recommendedName>
        <fullName evidence="6">Phosphoenolpyruvate synthase</fullName>
        <ecNumber evidence="5">2.7.9.2</ecNumber>
    </recommendedName>
    <alternativeName>
        <fullName evidence="13">Pyruvate, water dikinase</fullName>
    </alternativeName>
</protein>
<keyword evidence="9" id="KW-0547">Nucleotide-binding</keyword>
<evidence type="ECO:0000256" key="14">
    <source>
        <dbReference type="ARBA" id="ARBA00047700"/>
    </source>
</evidence>
<evidence type="ECO:0000256" key="1">
    <source>
        <dbReference type="ARBA" id="ARBA00001946"/>
    </source>
</evidence>
<keyword evidence="10" id="KW-0418">Kinase</keyword>
<dbReference type="PANTHER" id="PTHR43030:SF1">
    <property type="entry name" value="PHOSPHOENOLPYRUVATE SYNTHASE"/>
    <property type="match status" value="1"/>
</dbReference>
<dbReference type="PROSITE" id="PS00370">
    <property type="entry name" value="PEP_ENZYMES_PHOS_SITE"/>
    <property type="match status" value="1"/>
</dbReference>
<evidence type="ECO:0000256" key="8">
    <source>
        <dbReference type="ARBA" id="ARBA00022723"/>
    </source>
</evidence>
<dbReference type="Gene3D" id="3.30.470.20">
    <property type="entry name" value="ATP-grasp fold, B domain"/>
    <property type="match status" value="1"/>
</dbReference>
<comment type="function">
    <text evidence="2">Catalyzes the phosphorylation of pyruvate to phosphoenolpyruvate.</text>
</comment>
<dbReference type="PROSITE" id="PS00742">
    <property type="entry name" value="PEP_ENZYMES_2"/>
    <property type="match status" value="1"/>
</dbReference>
<keyword evidence="8" id="KW-0479">Metal-binding</keyword>
<evidence type="ECO:0000256" key="10">
    <source>
        <dbReference type="ARBA" id="ARBA00022777"/>
    </source>
</evidence>
<keyword evidence="11" id="KW-0067">ATP-binding</keyword>
<evidence type="ECO:0000313" key="19">
    <source>
        <dbReference type="Proteomes" id="UP000178199"/>
    </source>
</evidence>
<name>A0A1G2Q756_9BACT</name>
<proteinExistence type="inferred from homology"/>
<feature type="non-terminal residue" evidence="18">
    <location>
        <position position="805"/>
    </location>
</feature>
<dbReference type="Gene3D" id="3.30.1490.20">
    <property type="entry name" value="ATP-grasp fold, A domain"/>
    <property type="match status" value="1"/>
</dbReference>
<dbReference type="InterPro" id="IPR002192">
    <property type="entry name" value="PPDK_AMP/ATP-bd"/>
</dbReference>
<reference evidence="18 19" key="1">
    <citation type="journal article" date="2016" name="Nat. Commun.">
        <title>Thousands of microbial genomes shed light on interconnected biogeochemical processes in an aquifer system.</title>
        <authorList>
            <person name="Anantharaman K."/>
            <person name="Brown C.T."/>
            <person name="Hug L.A."/>
            <person name="Sharon I."/>
            <person name="Castelle C.J."/>
            <person name="Probst A.J."/>
            <person name="Thomas B.C."/>
            <person name="Singh A."/>
            <person name="Wilkins M.J."/>
            <person name="Karaoz U."/>
            <person name="Brodie E.L."/>
            <person name="Williams K.H."/>
            <person name="Hubbard S.S."/>
            <person name="Banfield J.F."/>
        </authorList>
    </citation>
    <scope>NUCLEOTIDE SEQUENCE [LARGE SCALE GENOMIC DNA]</scope>
</reference>
<dbReference type="Gene3D" id="3.20.20.60">
    <property type="entry name" value="Phosphoenolpyruvate-binding domains"/>
    <property type="match status" value="1"/>
</dbReference>
<dbReference type="Gene3D" id="3.50.30.10">
    <property type="entry name" value="Phosphohistidine domain"/>
    <property type="match status" value="1"/>
</dbReference>
<evidence type="ECO:0000256" key="11">
    <source>
        <dbReference type="ARBA" id="ARBA00022840"/>
    </source>
</evidence>
<keyword evidence="12" id="KW-0460">Magnesium</keyword>
<gene>
    <name evidence="18" type="ORF">A2429_02635</name>
</gene>
<dbReference type="GO" id="GO:0006094">
    <property type="term" value="P:gluconeogenesis"/>
    <property type="evidence" value="ECO:0007669"/>
    <property type="project" value="UniProtKB-UniPathway"/>
</dbReference>
<dbReference type="GO" id="GO:0008986">
    <property type="term" value="F:pyruvate, water dikinase activity"/>
    <property type="evidence" value="ECO:0007669"/>
    <property type="project" value="UniProtKB-EC"/>
</dbReference>
<dbReference type="EMBL" id="MHTD01000016">
    <property type="protein sequence ID" value="OHA55969.1"/>
    <property type="molecule type" value="Genomic_DNA"/>
</dbReference>
<evidence type="ECO:0000313" key="18">
    <source>
        <dbReference type="EMBL" id="OHA55969.1"/>
    </source>
</evidence>
<dbReference type="EC" id="2.7.9.2" evidence="5"/>
<organism evidence="18 19">
    <name type="scientific">Candidatus Veblenbacteria bacterium RIFOXYC1_FULL_42_9</name>
    <dbReference type="NCBI Taxonomy" id="1802427"/>
    <lineage>
        <taxon>Bacteria</taxon>
        <taxon>Candidatus Vebleniibacteriota</taxon>
    </lineage>
</organism>
<dbReference type="PANTHER" id="PTHR43030">
    <property type="entry name" value="PHOSPHOENOLPYRUVATE SYNTHASE"/>
    <property type="match status" value="1"/>
</dbReference>
<dbReference type="GO" id="GO:0005524">
    <property type="term" value="F:ATP binding"/>
    <property type="evidence" value="ECO:0007669"/>
    <property type="project" value="UniProtKB-KW"/>
</dbReference>
<keyword evidence="18" id="KW-0670">Pyruvate</keyword>
<comment type="catalytic activity">
    <reaction evidence="14">
        <text>pyruvate + ATP + H2O = phosphoenolpyruvate + AMP + phosphate + 2 H(+)</text>
        <dbReference type="Rhea" id="RHEA:11364"/>
        <dbReference type="ChEBI" id="CHEBI:15361"/>
        <dbReference type="ChEBI" id="CHEBI:15377"/>
        <dbReference type="ChEBI" id="CHEBI:15378"/>
        <dbReference type="ChEBI" id="CHEBI:30616"/>
        <dbReference type="ChEBI" id="CHEBI:43474"/>
        <dbReference type="ChEBI" id="CHEBI:58702"/>
        <dbReference type="ChEBI" id="CHEBI:456215"/>
        <dbReference type="EC" id="2.7.9.2"/>
    </reaction>
</comment>
<dbReference type="InterPro" id="IPR013815">
    <property type="entry name" value="ATP_grasp_subdomain_1"/>
</dbReference>
<dbReference type="SUPFAM" id="SSF56059">
    <property type="entry name" value="Glutathione synthetase ATP-binding domain-like"/>
    <property type="match status" value="1"/>
</dbReference>
<dbReference type="Proteomes" id="UP000178199">
    <property type="component" value="Unassembled WGS sequence"/>
</dbReference>
<evidence type="ECO:0000256" key="9">
    <source>
        <dbReference type="ARBA" id="ARBA00022741"/>
    </source>
</evidence>
<accession>A0A1G2Q756</accession>
<dbReference type="InterPro" id="IPR040442">
    <property type="entry name" value="Pyrv_kinase-like_dom_sf"/>
</dbReference>
<feature type="domain" description="PEP-utilising enzyme C-terminal" evidence="17">
    <location>
        <begin position="485"/>
        <end position="792"/>
    </location>
</feature>
<dbReference type="InterPro" id="IPR015813">
    <property type="entry name" value="Pyrv/PenolPyrv_kinase-like_dom"/>
</dbReference>
<evidence type="ECO:0000256" key="12">
    <source>
        <dbReference type="ARBA" id="ARBA00022842"/>
    </source>
</evidence>
<comment type="cofactor">
    <cofactor evidence="1">
        <name>Mg(2+)</name>
        <dbReference type="ChEBI" id="CHEBI:18420"/>
    </cofactor>
</comment>
<evidence type="ECO:0000256" key="7">
    <source>
        <dbReference type="ARBA" id="ARBA00022679"/>
    </source>
</evidence>
<evidence type="ECO:0000256" key="2">
    <source>
        <dbReference type="ARBA" id="ARBA00002988"/>
    </source>
</evidence>
<evidence type="ECO:0000259" key="17">
    <source>
        <dbReference type="Pfam" id="PF02896"/>
    </source>
</evidence>
<dbReference type="InterPro" id="IPR006319">
    <property type="entry name" value="PEP_synth"/>
</dbReference>
<comment type="similarity">
    <text evidence="4">Belongs to the PEP-utilizing enzyme family.</text>
</comment>
<evidence type="ECO:0000259" key="16">
    <source>
        <dbReference type="Pfam" id="PF01326"/>
    </source>
</evidence>
<dbReference type="InterPro" id="IPR008279">
    <property type="entry name" value="PEP-util_enz_mobile_dom"/>
</dbReference>
<dbReference type="Pfam" id="PF00391">
    <property type="entry name" value="PEP-utilizers"/>
    <property type="match status" value="1"/>
</dbReference>
<dbReference type="SUPFAM" id="SSF51621">
    <property type="entry name" value="Phosphoenolpyruvate/pyruvate domain"/>
    <property type="match status" value="1"/>
</dbReference>
<feature type="domain" description="PEP-utilising enzyme mobile" evidence="15">
    <location>
        <begin position="388"/>
        <end position="459"/>
    </location>
</feature>
<dbReference type="PIRSF" id="PIRSF000854">
    <property type="entry name" value="PEP_synthase"/>
    <property type="match status" value="1"/>
</dbReference>
<dbReference type="GO" id="GO:0046872">
    <property type="term" value="F:metal ion binding"/>
    <property type="evidence" value="ECO:0007669"/>
    <property type="project" value="UniProtKB-KW"/>
</dbReference>
<dbReference type="Pfam" id="PF02896">
    <property type="entry name" value="PEP-utilizers_C"/>
    <property type="match status" value="1"/>
</dbReference>